<reference evidence="1 2" key="1">
    <citation type="submission" date="2024-08" db="EMBL/GenBank/DDBJ databases">
        <title>Draft Genome Sequence of Legionella lytica strain DSB2004, Isolated From a Fire Sprinkler System.</title>
        <authorList>
            <person name="Everhart A.D."/>
            <person name="Kidane D.T."/>
            <person name="Farone A.L."/>
            <person name="Farone M.B."/>
        </authorList>
    </citation>
    <scope>NUCLEOTIDE SEQUENCE [LARGE SCALE GENOMIC DNA]</scope>
    <source>
        <strain evidence="1 2">DSB2004</strain>
    </source>
</reference>
<evidence type="ECO:0008006" key="3">
    <source>
        <dbReference type="Google" id="ProtNLM"/>
    </source>
</evidence>
<dbReference type="Proteomes" id="UP001615550">
    <property type="component" value="Unassembled WGS sequence"/>
</dbReference>
<accession>A0ABW8D764</accession>
<proteinExistence type="predicted"/>
<keyword evidence="2" id="KW-1185">Reference proteome</keyword>
<evidence type="ECO:0000313" key="2">
    <source>
        <dbReference type="Proteomes" id="UP001615550"/>
    </source>
</evidence>
<sequence length="287" mass="32932">MLLFEKEPVKKALHLDRFMDFINEIVPLYEEEIPLELIALLPWDELQKRLSEYISAGLGNLTDSAGQPPGAVFPKILKGVYFCLGDYFSIHGSLYYNEVDWAANAAYDYKDSSELFMQLWNELVSLQLDLKIILDLRYMFAVFTSLKTLRTIDGIKDIANAVMALGYSDGDILTLGYFSEQQFQEHIEIVDNGEYENPSTAPVEVPRPVVPRGDLWDYMRSYCMTFIQEQGLQERFWEFGGAEAERISHEFKEQLILNRCPLCHAIKKTPRARLCLKCGEFTPPVGT</sequence>
<protein>
    <recommendedName>
        <fullName evidence="3">Zinc ribbon domain-containing protein</fullName>
    </recommendedName>
</protein>
<dbReference type="EMBL" id="JBGORX010000002">
    <property type="protein sequence ID" value="MFJ1268537.1"/>
    <property type="molecule type" value="Genomic_DNA"/>
</dbReference>
<organism evidence="1 2">
    <name type="scientific">Legionella lytica</name>
    <dbReference type="NCBI Taxonomy" id="96232"/>
    <lineage>
        <taxon>Bacteria</taxon>
        <taxon>Pseudomonadati</taxon>
        <taxon>Pseudomonadota</taxon>
        <taxon>Gammaproteobacteria</taxon>
        <taxon>Legionellales</taxon>
        <taxon>Legionellaceae</taxon>
        <taxon>Legionella</taxon>
    </lineage>
</organism>
<evidence type="ECO:0000313" key="1">
    <source>
        <dbReference type="EMBL" id="MFJ1268537.1"/>
    </source>
</evidence>
<dbReference type="RefSeq" id="WP_400187383.1">
    <property type="nucleotide sequence ID" value="NZ_JBGORX010000002.1"/>
</dbReference>
<gene>
    <name evidence="1" type="ORF">ACD661_08225</name>
</gene>
<name>A0ABW8D764_9GAMM</name>
<comment type="caution">
    <text evidence="1">The sequence shown here is derived from an EMBL/GenBank/DDBJ whole genome shotgun (WGS) entry which is preliminary data.</text>
</comment>